<gene>
    <name evidence="1" type="ORF">BCV38_18520</name>
</gene>
<dbReference type="GeneID" id="69648689"/>
<name>A0AA44VUR3_9VIBR</name>
<dbReference type="InterPro" id="IPR018490">
    <property type="entry name" value="cNMP-bd_dom_sf"/>
</dbReference>
<evidence type="ECO:0000313" key="2">
    <source>
        <dbReference type="Proteomes" id="UP000239763"/>
    </source>
</evidence>
<dbReference type="EMBL" id="MCSB01000007">
    <property type="protein sequence ID" value="PME31134.1"/>
    <property type="molecule type" value="Genomic_DNA"/>
</dbReference>
<protein>
    <submittedName>
        <fullName evidence="1">Cyclic nucleotide-binding protein</fullName>
    </submittedName>
</protein>
<dbReference type="RefSeq" id="WP_102297955.1">
    <property type="nucleotide sequence ID" value="NZ_JAAHTI010000001.1"/>
</dbReference>
<comment type="caution">
    <text evidence="1">The sequence shown here is derived from an EMBL/GenBank/DDBJ whole genome shotgun (WGS) entry which is preliminary data.</text>
</comment>
<dbReference type="Proteomes" id="UP000239763">
    <property type="component" value="Unassembled WGS sequence"/>
</dbReference>
<accession>A0AA44VUR3</accession>
<organism evidence="1 2">
    <name type="scientific">Vibrio lentus</name>
    <dbReference type="NCBI Taxonomy" id="136468"/>
    <lineage>
        <taxon>Bacteria</taxon>
        <taxon>Pseudomonadati</taxon>
        <taxon>Pseudomonadota</taxon>
        <taxon>Gammaproteobacteria</taxon>
        <taxon>Vibrionales</taxon>
        <taxon>Vibrionaceae</taxon>
        <taxon>Vibrio</taxon>
    </lineage>
</organism>
<reference evidence="1 2" key="1">
    <citation type="journal article" date="2018" name="Nature">
        <title>A major lineage of non-tailed dsDNA viruses as unrecognized killers of marine bacteria.</title>
        <authorList>
            <person name="Kauffman K.M."/>
            <person name="Hussain F.A."/>
            <person name="Yang J."/>
            <person name="Arevalo P."/>
            <person name="Brown J.M."/>
            <person name="Chang W.K."/>
            <person name="VanInsberghe D."/>
            <person name="Elsherbini J."/>
            <person name="Sharma R.S."/>
            <person name="Cutler M.B."/>
            <person name="Kelly L."/>
            <person name="Polz M.F."/>
        </authorList>
    </citation>
    <scope>NUCLEOTIDE SEQUENCE [LARGE SCALE GENOMIC DNA]</scope>
    <source>
        <strain evidence="1 2">10N.286.55.E1</strain>
    </source>
</reference>
<evidence type="ECO:0000313" key="1">
    <source>
        <dbReference type="EMBL" id="PME31134.1"/>
    </source>
</evidence>
<sequence>MKNIESVCSFFEGLGTAHPERYFSTFSTSLVDESCVLLRQGEEQTHAFYLVSGILKACHYSDSGVERCKEFYFPQSLCILFSSWIENRGSSYQIESLTKVEFIKVPMSMLNSQEWVNTKIQLLEQQLLYKEKKESFFLLNTHEERYKHLVNDFPHWVKHLTSVDIANYMGISPVSLSRIKTALTIVN</sequence>
<dbReference type="Gene3D" id="2.60.120.10">
    <property type="entry name" value="Jelly Rolls"/>
    <property type="match status" value="1"/>
</dbReference>
<keyword evidence="2" id="KW-1185">Reference proteome</keyword>
<dbReference type="InterPro" id="IPR014710">
    <property type="entry name" value="RmlC-like_jellyroll"/>
</dbReference>
<dbReference type="AlphaFoldDB" id="A0AA44VUR3"/>
<dbReference type="SUPFAM" id="SSF51206">
    <property type="entry name" value="cAMP-binding domain-like"/>
    <property type="match status" value="1"/>
</dbReference>
<proteinExistence type="predicted"/>